<proteinExistence type="predicted"/>
<protein>
    <submittedName>
        <fullName evidence="1">Uncharacterized protein</fullName>
    </submittedName>
</protein>
<evidence type="ECO:0000313" key="2">
    <source>
        <dbReference type="Proteomes" id="UP001246858"/>
    </source>
</evidence>
<sequence>MTVKTRQKYMILKWFGIGLLFGIVFLTAMTWYLSIKLKPILTSEIKELVASSTEQLYHIEFSSVSTNVLTGISALNEVKISPDTNVYHRLIALKRAPNNLYKIKLKKLAIRNFHPWRVWREKKLNIDLLLFDNPCVVMINRQFDFNEDKLPHPKKSPYDYISKYLRELRIETIDFKNASFKYINKNGAKAETDSLANLNVTLKDWLIDAHSAADKSRLYLLKDVIINLKDYTFATPDSLYHVNLNQLDFSASTGELNIKSFTVVPRLDEMTFADPLGYAKDRYNVQMSNINLKGINLPLYILKQELFAREMNVANGSVAVLNNNAFPKKVELKTGRYPQQLLQKAKGQLTIAQLNLSNIDISYSEFNPKSGHRGTVTFAQTSGSVGNVTNVERTKAKNPVMVASFTTYLMGSGKLDLNFKANLDAKDGAFSYSGVLTNLDGRTLNRMTKPLGLIRVNSGNFKKLEFAIDANDREARGKLSFAYNDLSVALLKKVKGRERLVKQGLMSFLANALIINADNPNSAGVFVTAPVYYKRVETASFFNFIWKTLLQGIKYSVGLTPEKEKRVKAQIARFGKMKAERQERIKRRAERKEKK</sequence>
<evidence type="ECO:0000313" key="1">
    <source>
        <dbReference type="EMBL" id="MDR6785859.1"/>
    </source>
</evidence>
<keyword evidence="2" id="KW-1185">Reference proteome</keyword>
<name>A0ACC6L2N2_9SPHI</name>
<dbReference type="EMBL" id="JAVDTF010000005">
    <property type="protein sequence ID" value="MDR6785859.1"/>
    <property type="molecule type" value="Genomic_DNA"/>
</dbReference>
<accession>A0ACC6L2N2</accession>
<organism evidence="1 2">
    <name type="scientific">Pedobacter africanus</name>
    <dbReference type="NCBI Taxonomy" id="151894"/>
    <lineage>
        <taxon>Bacteria</taxon>
        <taxon>Pseudomonadati</taxon>
        <taxon>Bacteroidota</taxon>
        <taxon>Sphingobacteriia</taxon>
        <taxon>Sphingobacteriales</taxon>
        <taxon>Sphingobacteriaceae</taxon>
        <taxon>Pedobacter</taxon>
    </lineage>
</organism>
<dbReference type="Proteomes" id="UP001246858">
    <property type="component" value="Unassembled WGS sequence"/>
</dbReference>
<gene>
    <name evidence="1" type="ORF">J2X78_004451</name>
</gene>
<comment type="caution">
    <text evidence="1">The sequence shown here is derived from an EMBL/GenBank/DDBJ whole genome shotgun (WGS) entry which is preliminary data.</text>
</comment>
<reference evidence="1" key="1">
    <citation type="submission" date="2023-07" db="EMBL/GenBank/DDBJ databases">
        <title>Sorghum-associated microbial communities from plants grown in Nebraska, USA.</title>
        <authorList>
            <person name="Schachtman D."/>
        </authorList>
    </citation>
    <scope>NUCLEOTIDE SEQUENCE</scope>
    <source>
        <strain evidence="1">2697</strain>
    </source>
</reference>